<dbReference type="Pfam" id="PF03894">
    <property type="entry name" value="XFP"/>
    <property type="match status" value="1"/>
</dbReference>
<evidence type="ECO:0000259" key="1">
    <source>
        <dbReference type="SMART" id="SM00861"/>
    </source>
</evidence>
<dbReference type="PANTHER" id="PTHR31273">
    <property type="entry name" value="PHOSPHOKETOLASE-RELATED"/>
    <property type="match status" value="1"/>
</dbReference>
<dbReference type="AlphaFoldDB" id="A0A6J4JSI8"/>
<protein>
    <submittedName>
        <fullName evidence="2">Phosphoketolase</fullName>
    </submittedName>
</protein>
<feature type="domain" description="Transketolase-like pyrimidine-binding" evidence="1">
    <location>
        <begin position="90"/>
        <end position="278"/>
    </location>
</feature>
<organism evidence="2">
    <name type="scientific">uncultured Coleofasciculus sp</name>
    <dbReference type="NCBI Taxonomy" id="1267456"/>
    <lineage>
        <taxon>Bacteria</taxon>
        <taxon>Bacillati</taxon>
        <taxon>Cyanobacteriota</taxon>
        <taxon>Cyanophyceae</taxon>
        <taxon>Coleofasciculales</taxon>
        <taxon>Coleofasciculaceae</taxon>
        <taxon>Coleofasciculus</taxon>
        <taxon>environmental samples</taxon>
    </lineage>
</organism>
<gene>
    <name evidence="2" type="ORF">AVDCRST_MAG92-3928</name>
</gene>
<dbReference type="GO" id="GO:0005975">
    <property type="term" value="P:carbohydrate metabolic process"/>
    <property type="evidence" value="ECO:0007669"/>
    <property type="project" value="InterPro"/>
</dbReference>
<dbReference type="PANTHER" id="PTHR31273:SF2">
    <property type="entry name" value="SLL0529 PROTEIN"/>
    <property type="match status" value="1"/>
</dbReference>
<reference evidence="2" key="1">
    <citation type="submission" date="2020-02" db="EMBL/GenBank/DDBJ databases">
        <authorList>
            <person name="Meier V. D."/>
        </authorList>
    </citation>
    <scope>NUCLEOTIDE SEQUENCE</scope>
    <source>
        <strain evidence="2">AVDCRST_MAG92</strain>
    </source>
</reference>
<sequence>MIKQLKGAGVHDRGAKSHNLYAHHTLESDDIVGALKTRALTPQAWEIVRTNFERAGGGSASRVAATEKVRSLPELGKLPLEEFTVGGEKKVATTAMGALVGAVGLHDTSFIVTNADGNEASGIANINKALQILHPTSDERYYQSPSGRVYEPLSEDACAGLASGMALMGGRSLWCSYEAFAINGLPIWQTVTQAMAELRRPTPSNICLFTAGALEQGRNGWTHQRPEIEAYLAAMMRNGNIFPIFPCDANSIQVAYEWALGTKNKGIIITASKSPLPIYTTFEQGRQGLEDGAIVLHDAAGEKTVVFAVVGDMSLLPVFEAAKQLETQGMGVRIVSVINPRRLYRPSDVLWEEASESDGGFLDDAGFEKMFGGDALIGVTGGAAPMLEPLMLRSNSKRDVFAWKRGETTATANQIMEFNGLSPEALTKRAIALVH</sequence>
<dbReference type="SUPFAM" id="SSF52922">
    <property type="entry name" value="TK C-terminal domain-like"/>
    <property type="match status" value="1"/>
</dbReference>
<dbReference type="SMART" id="SM00861">
    <property type="entry name" value="Transket_pyr"/>
    <property type="match status" value="1"/>
</dbReference>
<dbReference type="InterPro" id="IPR005475">
    <property type="entry name" value="Transketolase-like_Pyr-bd"/>
</dbReference>
<evidence type="ECO:0000313" key="2">
    <source>
        <dbReference type="EMBL" id="CAA9286438.1"/>
    </source>
</evidence>
<dbReference type="InterPro" id="IPR005593">
    <property type="entry name" value="Xul5P/Fru6P_PKetolase"/>
</dbReference>
<dbReference type="InterPro" id="IPR029061">
    <property type="entry name" value="THDP-binding"/>
</dbReference>
<accession>A0A6J4JSI8</accession>
<dbReference type="Gene3D" id="3.40.50.920">
    <property type="match status" value="1"/>
</dbReference>
<dbReference type="EMBL" id="CADCTM010000684">
    <property type="protein sequence ID" value="CAA9286438.1"/>
    <property type="molecule type" value="Genomic_DNA"/>
</dbReference>
<dbReference type="GO" id="GO:0016832">
    <property type="term" value="F:aldehyde-lyase activity"/>
    <property type="evidence" value="ECO:0007669"/>
    <property type="project" value="InterPro"/>
</dbReference>
<dbReference type="Gene3D" id="3.40.50.970">
    <property type="match status" value="1"/>
</dbReference>
<dbReference type="SUPFAM" id="SSF52518">
    <property type="entry name" value="Thiamin diphosphate-binding fold (THDP-binding)"/>
    <property type="match status" value="1"/>
</dbReference>
<dbReference type="InterPro" id="IPR009014">
    <property type="entry name" value="Transketo_C/PFOR_II"/>
</dbReference>
<proteinExistence type="predicted"/>
<name>A0A6J4JSI8_9CYAN</name>